<dbReference type="AlphaFoldDB" id="A0A4Z0BNF5"/>
<protein>
    <recommendedName>
        <fullName evidence="2">Phasin domain-containing protein</fullName>
    </recommendedName>
</protein>
<feature type="domain" description="Phasin" evidence="2">
    <location>
        <begin position="23"/>
        <end position="119"/>
    </location>
</feature>
<feature type="region of interest" description="Disordered" evidence="1">
    <location>
        <begin position="1"/>
        <end position="25"/>
    </location>
</feature>
<name>A0A4Z0BNF5_9BURK</name>
<gene>
    <name evidence="3" type="ORF">EZ242_10550</name>
</gene>
<reference evidence="3 4" key="1">
    <citation type="submission" date="2019-03" db="EMBL/GenBank/DDBJ databases">
        <title>Ramlibacter rhizophilus CCTCC AB2015357, whole genome shotgun sequence.</title>
        <authorList>
            <person name="Zhang X."/>
            <person name="Feng G."/>
            <person name="Zhu H."/>
        </authorList>
    </citation>
    <scope>NUCLEOTIDE SEQUENCE [LARGE SCALE GENOMIC DNA]</scope>
    <source>
        <strain evidence="3 4">CCTCC AB2015357</strain>
    </source>
</reference>
<evidence type="ECO:0000259" key="2">
    <source>
        <dbReference type="Pfam" id="PF09361"/>
    </source>
</evidence>
<proteinExistence type="predicted"/>
<dbReference type="Pfam" id="PF09361">
    <property type="entry name" value="Phasin_2"/>
    <property type="match status" value="1"/>
</dbReference>
<organism evidence="3 4">
    <name type="scientific">Ramlibacter rhizophilus</name>
    <dbReference type="NCBI Taxonomy" id="1781167"/>
    <lineage>
        <taxon>Bacteria</taxon>
        <taxon>Pseudomonadati</taxon>
        <taxon>Pseudomonadota</taxon>
        <taxon>Betaproteobacteria</taxon>
        <taxon>Burkholderiales</taxon>
        <taxon>Comamonadaceae</taxon>
        <taxon>Ramlibacter</taxon>
    </lineage>
</organism>
<evidence type="ECO:0000256" key="1">
    <source>
        <dbReference type="SAM" id="MobiDB-lite"/>
    </source>
</evidence>
<sequence>MATRSTSRESASTETDASSAQNTVTDAARHQLASSAATASAMLRALDTYQQAQQHMLQRAAVLQEQMAERLRNASSPMEVMSIQSSMVVSGMTDLAQYAQELMLASLKAQNELMRPAQAPQAAASATPMAPAAPFLQAWQAMFTSPLNGAGAGTAPH</sequence>
<feature type="compositionally biased region" description="Low complexity" evidence="1">
    <location>
        <begin position="1"/>
        <end position="20"/>
    </location>
</feature>
<dbReference type="InterPro" id="IPR018968">
    <property type="entry name" value="Phasin"/>
</dbReference>
<dbReference type="EMBL" id="SMLL01000004">
    <property type="protein sequence ID" value="TFY99584.1"/>
    <property type="molecule type" value="Genomic_DNA"/>
</dbReference>
<evidence type="ECO:0000313" key="4">
    <source>
        <dbReference type="Proteomes" id="UP000297564"/>
    </source>
</evidence>
<accession>A0A4Z0BNF5</accession>
<keyword evidence="4" id="KW-1185">Reference proteome</keyword>
<dbReference type="Proteomes" id="UP000297564">
    <property type="component" value="Unassembled WGS sequence"/>
</dbReference>
<dbReference type="RefSeq" id="WP_135285127.1">
    <property type="nucleotide sequence ID" value="NZ_SMLL01000004.1"/>
</dbReference>
<evidence type="ECO:0000313" key="3">
    <source>
        <dbReference type="EMBL" id="TFY99584.1"/>
    </source>
</evidence>
<comment type="caution">
    <text evidence="3">The sequence shown here is derived from an EMBL/GenBank/DDBJ whole genome shotgun (WGS) entry which is preliminary data.</text>
</comment>
<dbReference type="OrthoDB" id="8913504at2"/>